<dbReference type="Proteomes" id="UP000683925">
    <property type="component" value="Unassembled WGS sequence"/>
</dbReference>
<name>A0A8S1UA90_PAROT</name>
<organism evidence="1 2">
    <name type="scientific">Paramecium octaurelia</name>
    <dbReference type="NCBI Taxonomy" id="43137"/>
    <lineage>
        <taxon>Eukaryota</taxon>
        <taxon>Sar</taxon>
        <taxon>Alveolata</taxon>
        <taxon>Ciliophora</taxon>
        <taxon>Intramacronucleata</taxon>
        <taxon>Oligohymenophorea</taxon>
        <taxon>Peniculida</taxon>
        <taxon>Parameciidae</taxon>
        <taxon>Paramecium</taxon>
    </lineage>
</organism>
<protein>
    <submittedName>
        <fullName evidence="1">Uncharacterized protein</fullName>
    </submittedName>
</protein>
<sequence>MKHQRFLTPAILIQIIKIIDKFQLRYLQNRITLALQLKIEFLALYIEYKEDYPFFQTYLGANIKNEKQDFDEMLKIIKDRLSQSFDNFNQIESKKNIFGQLQQTNTNLKIVQELVWQYLQFAHDLFNQHKWNMYDELNKHLVYSYLIDDIDYVTKNELQYPSFWLKYDTLMIPPALVNQSVYSDMIFSSNRDQQKKVLSSYNKISNQLVIYLFEIRELLSQFAKVKLKIQIFPSLLNFNFIRNDNQKPYYLNTQHFEKFVEQNSKRYKETRQNINYFENYLEKNNKISLNIFDFYPYDQISSGLILVQEKYREQNTKEFQEYWQSLYKQKYPVKGNIESLQIKPVSFKYLHSLNCSVNSSFEFLQHIIDPESMICSQCKEQVEDYGTLFYDITFYRFYQCLKGVLLSPYYTDIPGVYICPITLRFIGAKKTFEIVSEILNQKGEVLLELYKLKLKFEPEETVPSYLEDDDEDYEKMNEIRERNQEQILNYNSDEEQTI</sequence>
<evidence type="ECO:0000313" key="1">
    <source>
        <dbReference type="EMBL" id="CAD8161708.1"/>
    </source>
</evidence>
<dbReference type="OMA" id="RYLQNRI"/>
<dbReference type="AlphaFoldDB" id="A0A8S1UA90"/>
<gene>
    <name evidence="1" type="ORF">POCTA_138.1.T0400167</name>
</gene>
<proteinExistence type="predicted"/>
<dbReference type="OrthoDB" id="302010at2759"/>
<reference evidence="1" key="1">
    <citation type="submission" date="2021-01" db="EMBL/GenBank/DDBJ databases">
        <authorList>
            <consortium name="Genoscope - CEA"/>
            <person name="William W."/>
        </authorList>
    </citation>
    <scope>NUCLEOTIDE SEQUENCE</scope>
</reference>
<dbReference type="EMBL" id="CAJJDP010000040">
    <property type="protein sequence ID" value="CAD8161708.1"/>
    <property type="molecule type" value="Genomic_DNA"/>
</dbReference>
<evidence type="ECO:0000313" key="2">
    <source>
        <dbReference type="Proteomes" id="UP000683925"/>
    </source>
</evidence>
<comment type="caution">
    <text evidence="1">The sequence shown here is derived from an EMBL/GenBank/DDBJ whole genome shotgun (WGS) entry which is preliminary data.</text>
</comment>
<keyword evidence="2" id="KW-1185">Reference proteome</keyword>
<accession>A0A8S1UA90</accession>